<accession>A0A182IFY3</accession>
<dbReference type="EMBL" id="APCN01000377">
    <property type="status" value="NOT_ANNOTATED_CDS"/>
    <property type="molecule type" value="Genomic_DNA"/>
</dbReference>
<organism evidence="1 2">
    <name type="scientific">Anopheles arabiensis</name>
    <name type="common">Mosquito</name>
    <dbReference type="NCBI Taxonomy" id="7173"/>
    <lineage>
        <taxon>Eukaryota</taxon>
        <taxon>Metazoa</taxon>
        <taxon>Ecdysozoa</taxon>
        <taxon>Arthropoda</taxon>
        <taxon>Hexapoda</taxon>
        <taxon>Insecta</taxon>
        <taxon>Pterygota</taxon>
        <taxon>Neoptera</taxon>
        <taxon>Endopterygota</taxon>
        <taxon>Diptera</taxon>
        <taxon>Nematocera</taxon>
        <taxon>Culicoidea</taxon>
        <taxon>Culicidae</taxon>
        <taxon>Anophelinae</taxon>
        <taxon>Anopheles</taxon>
    </lineage>
</organism>
<dbReference type="VEuPathDB" id="VectorBase:AARA014389"/>
<reference evidence="1" key="1">
    <citation type="submission" date="2022-08" db="UniProtKB">
        <authorList>
            <consortium name="EnsemblMetazoa"/>
        </authorList>
    </citation>
    <scope>IDENTIFICATION</scope>
    <source>
        <strain evidence="1">Dongola</strain>
    </source>
</reference>
<keyword evidence="2" id="KW-1185">Reference proteome</keyword>
<sequence length="75" mass="8863">GGGGNIYQGVPRAELRRKQSYIIAWRKGSKTPSYVQSRRMRIKKKQKLHYFSKIRSLVSGRKGPFCNSPYYFFFR</sequence>
<name>A0A182IFY3_ANOAR</name>
<protein>
    <submittedName>
        <fullName evidence="1">Uncharacterized protein</fullName>
    </submittedName>
</protein>
<dbReference type="Proteomes" id="UP000075840">
    <property type="component" value="Unassembled WGS sequence"/>
</dbReference>
<dbReference type="AlphaFoldDB" id="A0A182IFY3"/>
<evidence type="ECO:0000313" key="2">
    <source>
        <dbReference type="Proteomes" id="UP000075840"/>
    </source>
</evidence>
<dbReference type="EnsemblMetazoa" id="AARA014389-RA">
    <property type="protein sequence ID" value="AARA014389-PA"/>
    <property type="gene ID" value="AARA014389"/>
</dbReference>
<dbReference type="EMBL" id="APCN01000378">
    <property type="status" value="NOT_ANNOTATED_CDS"/>
    <property type="molecule type" value="Genomic_DNA"/>
</dbReference>
<proteinExistence type="predicted"/>
<evidence type="ECO:0000313" key="1">
    <source>
        <dbReference type="EnsemblMetazoa" id="AARA014389-PA"/>
    </source>
</evidence>